<proteinExistence type="predicted"/>
<feature type="non-terminal residue" evidence="1">
    <location>
        <position position="1"/>
    </location>
</feature>
<dbReference type="EMBL" id="HACA01015371">
    <property type="protein sequence ID" value="CDW32732.1"/>
    <property type="molecule type" value="Transcribed_RNA"/>
</dbReference>
<dbReference type="AlphaFoldDB" id="A0A0K2U467"/>
<evidence type="ECO:0000313" key="1">
    <source>
        <dbReference type="EMBL" id="CDW32732.1"/>
    </source>
</evidence>
<reference evidence="1" key="1">
    <citation type="submission" date="2014-05" db="EMBL/GenBank/DDBJ databases">
        <authorList>
            <person name="Chronopoulou M."/>
        </authorList>
    </citation>
    <scope>NUCLEOTIDE SEQUENCE</scope>
    <source>
        <tissue evidence="1">Whole organism</tissue>
    </source>
</reference>
<organism evidence="1">
    <name type="scientific">Lepeophtheirus salmonis</name>
    <name type="common">Salmon louse</name>
    <name type="synonym">Caligus salmonis</name>
    <dbReference type="NCBI Taxonomy" id="72036"/>
    <lineage>
        <taxon>Eukaryota</taxon>
        <taxon>Metazoa</taxon>
        <taxon>Ecdysozoa</taxon>
        <taxon>Arthropoda</taxon>
        <taxon>Crustacea</taxon>
        <taxon>Multicrustacea</taxon>
        <taxon>Hexanauplia</taxon>
        <taxon>Copepoda</taxon>
        <taxon>Siphonostomatoida</taxon>
        <taxon>Caligidae</taxon>
        <taxon>Lepeophtheirus</taxon>
    </lineage>
</organism>
<protein>
    <submittedName>
        <fullName evidence="1">Uncharacterized protein</fullName>
    </submittedName>
</protein>
<name>A0A0K2U467_LEPSM</name>
<accession>A0A0K2U467</accession>
<sequence length="65" mass="7682">YLQELRSGNHILSSLSNSSAFKSRIVKIFCLIPWSSKIERFFQFIKKNFLCIFCRIISILARLKK</sequence>